<dbReference type="AlphaFoldDB" id="A0A9N9UVY9"/>
<name>A0A9N9UVY9_9HYPO</name>
<comment type="caution">
    <text evidence="2">The sequence shown here is derived from an EMBL/GenBank/DDBJ whole genome shotgun (WGS) entry which is preliminary data.</text>
</comment>
<evidence type="ECO:0000256" key="1">
    <source>
        <dbReference type="SAM" id="Phobius"/>
    </source>
</evidence>
<evidence type="ECO:0000313" key="2">
    <source>
        <dbReference type="EMBL" id="CAG9998457.1"/>
    </source>
</evidence>
<dbReference type="InterPro" id="IPR008547">
    <property type="entry name" value="DUF829_TMEM53"/>
</dbReference>
<protein>
    <submittedName>
        <fullName evidence="2">Uncharacterized protein</fullName>
    </submittedName>
</protein>
<keyword evidence="1" id="KW-0472">Membrane</keyword>
<reference evidence="2 3" key="2">
    <citation type="submission" date="2021-10" db="EMBL/GenBank/DDBJ databases">
        <authorList>
            <person name="Piombo E."/>
        </authorList>
    </citation>
    <scope>NUCLEOTIDE SEQUENCE [LARGE SCALE GENOMIC DNA]</scope>
</reference>
<reference evidence="3" key="1">
    <citation type="submission" date="2019-06" db="EMBL/GenBank/DDBJ databases">
        <authorList>
            <person name="Broberg M."/>
        </authorList>
    </citation>
    <scope>NUCLEOTIDE SEQUENCE [LARGE SCALE GENOMIC DNA]</scope>
</reference>
<sequence length="187" mass="20422">MPSKGSKAGPFGFMTKLSHGITPNIQPTLPLIRAVVASNPQQLRPGILFHVFFNGGSAMLGKLLDANGANLSAHVTIFNSCPSIKNFTTDMNAVTSGMSTPVKFIAYPFFLLLIVLCSICFIGREDSFAYCPRVHNEVISEARRAYIYSDTGQIVDYQTVAKHATAAEESGFHVRLENSMVQSISWM</sequence>
<keyword evidence="3" id="KW-1185">Reference proteome</keyword>
<dbReference type="EMBL" id="CABFNO020001547">
    <property type="protein sequence ID" value="CAG9998457.1"/>
    <property type="molecule type" value="Genomic_DNA"/>
</dbReference>
<organism evidence="2 3">
    <name type="scientific">Clonostachys byssicola</name>
    <dbReference type="NCBI Taxonomy" id="160290"/>
    <lineage>
        <taxon>Eukaryota</taxon>
        <taxon>Fungi</taxon>
        <taxon>Dikarya</taxon>
        <taxon>Ascomycota</taxon>
        <taxon>Pezizomycotina</taxon>
        <taxon>Sordariomycetes</taxon>
        <taxon>Hypocreomycetidae</taxon>
        <taxon>Hypocreales</taxon>
        <taxon>Bionectriaceae</taxon>
        <taxon>Clonostachys</taxon>
    </lineage>
</organism>
<proteinExistence type="predicted"/>
<feature type="transmembrane region" description="Helical" evidence="1">
    <location>
        <begin position="104"/>
        <end position="123"/>
    </location>
</feature>
<accession>A0A9N9UVY9</accession>
<dbReference type="Proteomes" id="UP000754883">
    <property type="component" value="Unassembled WGS sequence"/>
</dbReference>
<gene>
    <name evidence="2" type="ORF">CBYS24578_00015177</name>
</gene>
<evidence type="ECO:0000313" key="3">
    <source>
        <dbReference type="Proteomes" id="UP000754883"/>
    </source>
</evidence>
<keyword evidence="1" id="KW-0812">Transmembrane</keyword>
<dbReference type="Pfam" id="PF05705">
    <property type="entry name" value="DUF829"/>
    <property type="match status" value="1"/>
</dbReference>
<dbReference type="OrthoDB" id="77878at2759"/>
<keyword evidence="1" id="KW-1133">Transmembrane helix</keyword>